<keyword evidence="2" id="KW-1185">Reference proteome</keyword>
<evidence type="ECO:0000313" key="2">
    <source>
        <dbReference type="Proteomes" id="UP000005258"/>
    </source>
</evidence>
<name>I3TP42_TISMK</name>
<organism evidence="1 2">
    <name type="scientific">Tistrella mobilis (strain KA081020-065)</name>
    <dbReference type="NCBI Taxonomy" id="1110502"/>
    <lineage>
        <taxon>Bacteria</taxon>
        <taxon>Pseudomonadati</taxon>
        <taxon>Pseudomonadota</taxon>
        <taxon>Alphaproteobacteria</taxon>
        <taxon>Geminicoccales</taxon>
        <taxon>Geminicoccaceae</taxon>
        <taxon>Tistrella</taxon>
    </lineage>
</organism>
<proteinExistence type="predicted"/>
<dbReference type="KEGG" id="tmo:TMO_2692"/>
<dbReference type="RefSeq" id="WP_014746207.1">
    <property type="nucleotide sequence ID" value="NC_017956.1"/>
</dbReference>
<dbReference type="HOGENOM" id="CLU_110690_0_0_5"/>
<dbReference type="Proteomes" id="UP000005258">
    <property type="component" value="Chromosome"/>
</dbReference>
<dbReference type="PATRIC" id="fig|1110502.3.peg.2759"/>
<dbReference type="STRING" id="1110502.TMO_2692"/>
<gene>
    <name evidence="1" type="ordered locus">TMO_2692</name>
</gene>
<evidence type="ECO:0000313" key="1">
    <source>
        <dbReference type="EMBL" id="AFK54530.1"/>
    </source>
</evidence>
<dbReference type="AlphaFoldDB" id="I3TP42"/>
<dbReference type="Pfam" id="PF14091">
    <property type="entry name" value="DUF4269"/>
    <property type="match status" value="1"/>
</dbReference>
<dbReference type="eggNOG" id="COG0537">
    <property type="taxonomic scope" value="Bacteria"/>
</dbReference>
<sequence length="178" mass="19476">MIRQRPPYQEALRRIGCPGRLEGFDPHPAGTPPLGLDRAESDIDLLCHAPDPEALAAVAWADFRHLPGFSVHRWCGDGRPVVVRFVSAGWPVEIFGSPLPVAEQPGWRHFEAERRLLALGGPGLRRQVIGARNRGLKTEPAFAAVLGLEGDPYAAMLAVADLDDDGLRRLLRRAKVSV</sequence>
<dbReference type="EMBL" id="CP003236">
    <property type="protein sequence ID" value="AFK54530.1"/>
    <property type="molecule type" value="Genomic_DNA"/>
</dbReference>
<dbReference type="InterPro" id="IPR025365">
    <property type="entry name" value="DUF4269"/>
</dbReference>
<reference evidence="1 2" key="1">
    <citation type="journal article" date="2012" name="J. Am. Chem. Soc.">
        <title>Bacterial biosynthesis and maturation of the didemnin anti-cancer agents.</title>
        <authorList>
            <person name="Xu Y."/>
            <person name="Kersten R.D."/>
            <person name="Nam S.J."/>
            <person name="Lu L."/>
            <person name="Al-Suwailem A.M."/>
            <person name="Zheng H."/>
            <person name="Fenical W."/>
            <person name="Dorrestein P.C."/>
            <person name="Moore B.S."/>
            <person name="Qian P.Y."/>
        </authorList>
    </citation>
    <scope>NUCLEOTIDE SEQUENCE [LARGE SCALE GENOMIC DNA]</scope>
    <source>
        <strain evidence="1 2">KA081020-065</strain>
    </source>
</reference>
<accession>I3TP42</accession>
<protein>
    <submittedName>
        <fullName evidence="1">HIT family protein</fullName>
    </submittedName>
</protein>